<dbReference type="InterPro" id="IPR009061">
    <property type="entry name" value="DNA-bd_dom_put_sf"/>
</dbReference>
<dbReference type="NCBIfam" id="TIGR01764">
    <property type="entry name" value="excise"/>
    <property type="match status" value="1"/>
</dbReference>
<accession>A0A6B2M4A8</accession>
<feature type="domain" description="Helix-turn-helix" evidence="1">
    <location>
        <begin position="14"/>
        <end position="62"/>
    </location>
</feature>
<sequence>MNENSSIKCTPFGLSVKQAALQINLSERTVRKLIEQGELRAVRIGRRVILRPKDLEDFMENNLV</sequence>
<dbReference type="InterPro" id="IPR041657">
    <property type="entry name" value="HTH_17"/>
</dbReference>
<dbReference type="InterPro" id="IPR010093">
    <property type="entry name" value="SinI_DNA-bd"/>
</dbReference>
<keyword evidence="3" id="KW-1185">Reference proteome</keyword>
<dbReference type="Pfam" id="PF12728">
    <property type="entry name" value="HTH_17"/>
    <property type="match status" value="1"/>
</dbReference>
<dbReference type="Proteomes" id="UP000478417">
    <property type="component" value="Unassembled WGS sequence"/>
</dbReference>
<name>A0A6B2M4A8_9BACT</name>
<dbReference type="SUPFAM" id="SSF46955">
    <property type="entry name" value="Putative DNA-binding domain"/>
    <property type="match status" value="1"/>
</dbReference>
<reference evidence="2 3" key="1">
    <citation type="submission" date="2020-02" db="EMBL/GenBank/DDBJ databases">
        <title>Albibacoteraceae fam. nov., the first described family within the subdivision 4 Verrucomicrobia.</title>
        <authorList>
            <person name="Xi F."/>
        </authorList>
    </citation>
    <scope>NUCLEOTIDE SEQUENCE [LARGE SCALE GENOMIC DNA]</scope>
    <source>
        <strain evidence="2 3">CK1056</strain>
    </source>
</reference>
<organism evidence="2 3">
    <name type="scientific">Oceanipulchritudo coccoides</name>
    <dbReference type="NCBI Taxonomy" id="2706888"/>
    <lineage>
        <taxon>Bacteria</taxon>
        <taxon>Pseudomonadati</taxon>
        <taxon>Verrucomicrobiota</taxon>
        <taxon>Opitutia</taxon>
        <taxon>Puniceicoccales</taxon>
        <taxon>Oceanipulchritudinaceae</taxon>
        <taxon>Oceanipulchritudo</taxon>
    </lineage>
</organism>
<comment type="caution">
    <text evidence="2">The sequence shown here is derived from an EMBL/GenBank/DDBJ whole genome shotgun (WGS) entry which is preliminary data.</text>
</comment>
<dbReference type="GO" id="GO:0003677">
    <property type="term" value="F:DNA binding"/>
    <property type="evidence" value="ECO:0007669"/>
    <property type="project" value="InterPro"/>
</dbReference>
<dbReference type="RefSeq" id="WP_163966218.1">
    <property type="nucleotide sequence ID" value="NZ_JAAGNX010000003.1"/>
</dbReference>
<dbReference type="AlphaFoldDB" id="A0A6B2M4A8"/>
<evidence type="ECO:0000313" key="2">
    <source>
        <dbReference type="EMBL" id="NDV63132.1"/>
    </source>
</evidence>
<proteinExistence type="predicted"/>
<evidence type="ECO:0000313" key="3">
    <source>
        <dbReference type="Proteomes" id="UP000478417"/>
    </source>
</evidence>
<protein>
    <submittedName>
        <fullName evidence="2">Helix-turn-helix domain-containing protein</fullName>
    </submittedName>
</protein>
<evidence type="ECO:0000259" key="1">
    <source>
        <dbReference type="Pfam" id="PF12728"/>
    </source>
</evidence>
<dbReference type="EMBL" id="JAAGNX010000003">
    <property type="protein sequence ID" value="NDV63132.1"/>
    <property type="molecule type" value="Genomic_DNA"/>
</dbReference>
<gene>
    <name evidence="2" type="ORF">G0Q06_11770</name>
</gene>